<dbReference type="GO" id="GO:0004803">
    <property type="term" value="F:transposase activity"/>
    <property type="evidence" value="ECO:0007669"/>
    <property type="project" value="InterPro"/>
</dbReference>
<sequence length="314" mass="34783">MAGVTIRYARSWCGSSLTRADRTARSGHVRHGLLLWRRSTATSCRSTITSAISMVLLPASNVSPPSIRTVIRYKKRNATGDDHAEAPELTKHLVTASATSSGTVQDRVLLVAVYYRTNLTFRQVALFFGISKSAANRVEDKLAPLLALSPVTRRHSPDTVLIVDGTLVPTHDRSRSASSKNYRYSVNMQVVIDANTRLVIAIGTPTPGNRNDCRAYTDSGVDAQCRGAKVIADGGYQGNPEVIMPYRKPRKGQPPLPQWKQDLNTVHKSVRARVEHTLAHLKSWNILRNCRRKRDGVWHATRGIAHMRNLAMTT</sequence>
<dbReference type="Pfam" id="PF01609">
    <property type="entry name" value="DDE_Tnp_1"/>
    <property type="match status" value="1"/>
</dbReference>
<keyword evidence="4" id="KW-1185">Reference proteome</keyword>
<name>A0A4R2JBB2_9PSEU</name>
<gene>
    <name evidence="3" type="ORF">EV192_10779</name>
</gene>
<dbReference type="GO" id="GO:0006313">
    <property type="term" value="P:DNA transposition"/>
    <property type="evidence" value="ECO:0007669"/>
    <property type="project" value="InterPro"/>
</dbReference>
<keyword evidence="3" id="KW-0255">Endonuclease</keyword>
<dbReference type="Pfam" id="PF13613">
    <property type="entry name" value="HTH_Tnp_4"/>
    <property type="match status" value="1"/>
</dbReference>
<dbReference type="GO" id="GO:0004519">
    <property type="term" value="F:endonuclease activity"/>
    <property type="evidence" value="ECO:0007669"/>
    <property type="project" value="UniProtKB-KW"/>
</dbReference>
<dbReference type="GO" id="GO:0003677">
    <property type="term" value="F:DNA binding"/>
    <property type="evidence" value="ECO:0007669"/>
    <property type="project" value="InterPro"/>
</dbReference>
<dbReference type="InterPro" id="IPR002559">
    <property type="entry name" value="Transposase_11"/>
</dbReference>
<evidence type="ECO:0000259" key="2">
    <source>
        <dbReference type="Pfam" id="PF13613"/>
    </source>
</evidence>
<dbReference type="Proteomes" id="UP000295680">
    <property type="component" value="Unassembled WGS sequence"/>
</dbReference>
<evidence type="ECO:0000313" key="3">
    <source>
        <dbReference type="EMBL" id="TCO55657.1"/>
    </source>
</evidence>
<accession>A0A4R2JBB2</accession>
<dbReference type="AlphaFoldDB" id="A0A4R2JBB2"/>
<feature type="domain" description="Transposase IS4-like" evidence="1">
    <location>
        <begin position="156"/>
        <end position="310"/>
    </location>
</feature>
<protein>
    <submittedName>
        <fullName evidence="3">DDE superfamily endonuclease</fullName>
    </submittedName>
</protein>
<evidence type="ECO:0000259" key="1">
    <source>
        <dbReference type="Pfam" id="PF01609"/>
    </source>
</evidence>
<keyword evidence="3" id="KW-0378">Hydrolase</keyword>
<keyword evidence="3" id="KW-0540">Nuclease</keyword>
<feature type="domain" description="Transposase Helix-turn-helix" evidence="2">
    <location>
        <begin position="104"/>
        <end position="149"/>
    </location>
</feature>
<comment type="caution">
    <text evidence="3">The sequence shown here is derived from an EMBL/GenBank/DDBJ whole genome shotgun (WGS) entry which is preliminary data.</text>
</comment>
<evidence type="ECO:0000313" key="4">
    <source>
        <dbReference type="Proteomes" id="UP000295680"/>
    </source>
</evidence>
<reference evidence="3 4" key="1">
    <citation type="submission" date="2019-03" db="EMBL/GenBank/DDBJ databases">
        <title>Genomic Encyclopedia of Type Strains, Phase IV (KMG-IV): sequencing the most valuable type-strain genomes for metagenomic binning, comparative biology and taxonomic classification.</title>
        <authorList>
            <person name="Goeker M."/>
        </authorList>
    </citation>
    <scope>NUCLEOTIDE SEQUENCE [LARGE SCALE GENOMIC DNA]</scope>
    <source>
        <strain evidence="3 4">DSM 45934</strain>
    </source>
</reference>
<organism evidence="3 4">
    <name type="scientific">Actinocrispum wychmicini</name>
    <dbReference type="NCBI Taxonomy" id="1213861"/>
    <lineage>
        <taxon>Bacteria</taxon>
        <taxon>Bacillati</taxon>
        <taxon>Actinomycetota</taxon>
        <taxon>Actinomycetes</taxon>
        <taxon>Pseudonocardiales</taxon>
        <taxon>Pseudonocardiaceae</taxon>
        <taxon>Actinocrispum</taxon>
    </lineage>
</organism>
<proteinExistence type="predicted"/>
<dbReference type="InterPro" id="IPR027805">
    <property type="entry name" value="Transposase_HTH_dom"/>
</dbReference>
<dbReference type="EMBL" id="SLWS01000007">
    <property type="protein sequence ID" value="TCO55657.1"/>
    <property type="molecule type" value="Genomic_DNA"/>
</dbReference>